<keyword evidence="1 3" id="KW-0677">Repeat</keyword>
<dbReference type="AlphaFoldDB" id="A0A0K9P9C4"/>
<organism evidence="5 6">
    <name type="scientific">Zostera marina</name>
    <name type="common">Eelgrass</name>
    <dbReference type="NCBI Taxonomy" id="29655"/>
    <lineage>
        <taxon>Eukaryota</taxon>
        <taxon>Viridiplantae</taxon>
        <taxon>Streptophyta</taxon>
        <taxon>Embryophyta</taxon>
        <taxon>Tracheophyta</taxon>
        <taxon>Spermatophyta</taxon>
        <taxon>Magnoliopsida</taxon>
        <taxon>Liliopsida</taxon>
        <taxon>Zosteraceae</taxon>
        <taxon>Zostera</taxon>
    </lineage>
</organism>
<dbReference type="FunFam" id="1.10.238.10:FF:000073">
    <property type="entry name" value="calcineurin B-like protein 3"/>
    <property type="match status" value="1"/>
</dbReference>
<keyword evidence="3" id="KW-0479">Metal-binding</keyword>
<reference evidence="6" key="1">
    <citation type="journal article" date="2016" name="Nature">
        <title>The genome of the seagrass Zostera marina reveals angiosperm adaptation to the sea.</title>
        <authorList>
            <person name="Olsen J.L."/>
            <person name="Rouze P."/>
            <person name="Verhelst B."/>
            <person name="Lin Y.-C."/>
            <person name="Bayer T."/>
            <person name="Collen J."/>
            <person name="Dattolo E."/>
            <person name="De Paoli E."/>
            <person name="Dittami S."/>
            <person name="Maumus F."/>
            <person name="Michel G."/>
            <person name="Kersting A."/>
            <person name="Lauritano C."/>
            <person name="Lohaus R."/>
            <person name="Toepel M."/>
            <person name="Tonon T."/>
            <person name="Vanneste K."/>
            <person name="Amirebrahimi M."/>
            <person name="Brakel J."/>
            <person name="Bostroem C."/>
            <person name="Chovatia M."/>
            <person name="Grimwood J."/>
            <person name="Jenkins J.W."/>
            <person name="Jueterbock A."/>
            <person name="Mraz A."/>
            <person name="Stam W.T."/>
            <person name="Tice H."/>
            <person name="Bornberg-Bauer E."/>
            <person name="Green P.J."/>
            <person name="Pearson G.A."/>
            <person name="Procaccini G."/>
            <person name="Duarte C.M."/>
            <person name="Schmutz J."/>
            <person name="Reusch T.B.H."/>
            <person name="Van de Peer Y."/>
        </authorList>
    </citation>
    <scope>NUCLEOTIDE SEQUENCE [LARGE SCALE GENOMIC DNA]</scope>
    <source>
        <strain evidence="6">cv. Finnish</strain>
    </source>
</reference>
<feature type="domain" description="EF-hand" evidence="4">
    <location>
        <begin position="85"/>
        <end position="120"/>
    </location>
</feature>
<protein>
    <recommendedName>
        <fullName evidence="3">Calcineurin B-like protein</fullName>
    </recommendedName>
</protein>
<accession>A0A0K9P9C4</accession>
<dbReference type="PANTHER" id="PTHR23056:SF110">
    <property type="entry name" value="CALMODULIN"/>
    <property type="match status" value="1"/>
</dbReference>
<comment type="subunit">
    <text evidence="3">Homodimer. Interacts with CIPK.</text>
</comment>
<keyword evidence="3" id="KW-0472">Membrane</keyword>
<sequence>MDEKFEMSGLMLWPTTRCVLNAFSRRSKNKRDCENPQRLASETCFSEKEVKILHKLFKKLSCSIFKDGFIHKEEFQLALFRNSKMKNFFADRVFDLFDVKRNGVIGFGEFVRSLSIFHPDADTNDKVEFLFRLYDLRNRGYIGRQELKEMVVALLDESYLCLSDDYVEAIVDTTFQKVDIKGDGRIDPEEWKLFVAANPAVIRNMNLPYLKDLTPCAFPNFGLMSDEDDDSEIYGDINN</sequence>
<evidence type="ECO:0000259" key="4">
    <source>
        <dbReference type="PROSITE" id="PS50222"/>
    </source>
</evidence>
<evidence type="ECO:0000256" key="3">
    <source>
        <dbReference type="RuleBase" id="RU369080"/>
    </source>
</evidence>
<dbReference type="InterPro" id="IPR011992">
    <property type="entry name" value="EF-hand-dom_pair"/>
</dbReference>
<dbReference type="PANTHER" id="PTHR23056">
    <property type="entry name" value="CALCINEURIN B"/>
    <property type="match status" value="1"/>
</dbReference>
<dbReference type="PROSITE" id="PS50222">
    <property type="entry name" value="EF_HAND_2"/>
    <property type="match status" value="3"/>
</dbReference>
<evidence type="ECO:0000313" key="5">
    <source>
        <dbReference type="EMBL" id="KMZ65658.1"/>
    </source>
</evidence>
<comment type="subcellular location">
    <subcellularLocation>
        <location evidence="3">Membrane</location>
    </subcellularLocation>
</comment>
<keyword evidence="6" id="KW-1185">Reference proteome</keyword>
<dbReference type="Pfam" id="PF13202">
    <property type="entry name" value="EF-hand_5"/>
    <property type="match status" value="1"/>
</dbReference>
<dbReference type="GO" id="GO:0019722">
    <property type="term" value="P:calcium-mediated signaling"/>
    <property type="evidence" value="ECO:0007669"/>
    <property type="project" value="UniProtKB-UniRule"/>
</dbReference>
<keyword evidence="3" id="KW-0106">Calcium</keyword>
<evidence type="ECO:0000256" key="1">
    <source>
        <dbReference type="ARBA" id="ARBA00022737"/>
    </source>
</evidence>
<dbReference type="STRING" id="29655.A0A0K9P9C4"/>
<name>A0A0K9P9C4_ZOSMR</name>
<dbReference type="InterPro" id="IPR002048">
    <property type="entry name" value="EF_hand_dom"/>
</dbReference>
<dbReference type="Proteomes" id="UP000036987">
    <property type="component" value="Unassembled WGS sequence"/>
</dbReference>
<dbReference type="Gene3D" id="1.10.238.10">
    <property type="entry name" value="EF-hand"/>
    <property type="match status" value="1"/>
</dbReference>
<comment type="similarity">
    <text evidence="2 3">Belongs to the calcineurin regulatory subunit family.</text>
</comment>
<dbReference type="EMBL" id="LFYR01001020">
    <property type="protein sequence ID" value="KMZ65658.1"/>
    <property type="molecule type" value="Genomic_DNA"/>
</dbReference>
<dbReference type="OMA" id="MCSEAND"/>
<dbReference type="GO" id="GO:0019900">
    <property type="term" value="F:kinase binding"/>
    <property type="evidence" value="ECO:0007669"/>
    <property type="project" value="UniProtKB-UniRule"/>
</dbReference>
<proteinExistence type="inferred from homology"/>
<dbReference type="PRINTS" id="PR00450">
    <property type="entry name" value="RECOVERIN"/>
</dbReference>
<comment type="function">
    <text evidence="3">Acts as a calcium sensor. CBL proteins interact with CIPK serine-threonine protein kinases. Binding of a CBL protein to the regulatory NAF domain of a CIPK protein lead to the activation of the kinase in a calcium-dependent manner.</text>
</comment>
<dbReference type="CDD" id="cd00051">
    <property type="entry name" value="EFh"/>
    <property type="match status" value="1"/>
</dbReference>
<feature type="domain" description="EF-hand" evidence="4">
    <location>
        <begin position="166"/>
        <end position="201"/>
    </location>
</feature>
<dbReference type="SUPFAM" id="SSF47473">
    <property type="entry name" value="EF-hand"/>
    <property type="match status" value="1"/>
</dbReference>
<feature type="domain" description="EF-hand" evidence="4">
    <location>
        <begin position="122"/>
        <end position="157"/>
    </location>
</feature>
<evidence type="ECO:0000256" key="2">
    <source>
        <dbReference type="ARBA" id="ARBA00023774"/>
    </source>
</evidence>
<dbReference type="Pfam" id="PF13499">
    <property type="entry name" value="EF-hand_7"/>
    <property type="match status" value="1"/>
</dbReference>
<dbReference type="GO" id="GO:0016020">
    <property type="term" value="C:membrane"/>
    <property type="evidence" value="ECO:0007669"/>
    <property type="project" value="UniProtKB-SubCell"/>
</dbReference>
<evidence type="ECO:0000313" key="6">
    <source>
        <dbReference type="Proteomes" id="UP000036987"/>
    </source>
</evidence>
<comment type="caution">
    <text evidence="5">The sequence shown here is derived from an EMBL/GenBank/DDBJ whole genome shotgun (WGS) entry which is preliminary data.</text>
</comment>
<dbReference type="OrthoDB" id="191686at2759"/>
<dbReference type="GO" id="GO:0005509">
    <property type="term" value="F:calcium ion binding"/>
    <property type="evidence" value="ECO:0007669"/>
    <property type="project" value="UniProtKB-UniRule"/>
</dbReference>
<dbReference type="InterPro" id="IPR045198">
    <property type="entry name" value="CNBL1-10"/>
</dbReference>
<gene>
    <name evidence="5" type="ORF">ZOSMA_313G00080</name>
</gene>
<dbReference type="SMART" id="SM00054">
    <property type="entry name" value="EFh"/>
    <property type="match status" value="3"/>
</dbReference>